<dbReference type="AlphaFoldDB" id="A0ABD1F3I8"/>
<feature type="active site" description="Proton donor" evidence="2">
    <location>
        <position position="547"/>
    </location>
</feature>
<evidence type="ECO:0000256" key="3">
    <source>
        <dbReference type="PIRSR" id="PIRSR000137-2"/>
    </source>
</evidence>
<proteinExistence type="inferred from homology"/>
<feature type="binding site" evidence="3">
    <location>
        <position position="285"/>
    </location>
    <ligand>
        <name>FAD</name>
        <dbReference type="ChEBI" id="CHEBI:57692"/>
    </ligand>
</feature>
<dbReference type="PANTHER" id="PTHR11552:SF158">
    <property type="entry name" value="GH23626P-RELATED"/>
    <property type="match status" value="1"/>
</dbReference>
<evidence type="ECO:0000256" key="1">
    <source>
        <dbReference type="ARBA" id="ARBA00010790"/>
    </source>
</evidence>
<gene>
    <name evidence="7" type="ORF">ABEB36_004091</name>
</gene>
<evidence type="ECO:0000259" key="6">
    <source>
        <dbReference type="PROSITE" id="PS00623"/>
    </source>
</evidence>
<dbReference type="InterPro" id="IPR012132">
    <property type="entry name" value="GMC_OxRdtase"/>
</dbReference>
<sequence>MKFYILVILIHYFNILQVSSLAENNNVTYWIEYFKAHMNAAAEYVIPSDNADLVKVTNPEISDYGTFDFIIVGSGPSGSVIASRLSEIADWNVLLLEAGDIDTNFNLLLTSSAYAAVSNSGWGYNTTSQKNACLAMYNQQCAQHAGKIIGGGSTMNSGVYYRPHESDFDRWVNVYGNEGWSFEEVLPYFKKFENINYEPTDEGYHGFDGPLTIGFDADTPILTQTLLDAYNEIGYSYADNNGPTITGFSRVPLTYISNERVSASTAFLKPVWNRSNLKISLNSFVTKVLFSDKSGTATGVEFIKNGIKHVAKARKEVILSAGPYNSAQILLLSGVGPQDHLESLDIPVIADLPVGQNFQDHIILFGLSISTNVTWFNYTFEQAVERFMQHLKPLTTTSQIIAWSNLNQSETPEIEVIISAGSSGDCSFSHKFLRFADKYVANSTGNSATNIGVSLSIFHPKSRGSIKLKSSNPIDKPLIDPNILGEAEDREFLATAIQWIVTMNETSAWKSIGAQVYFNEVPECKGQVLSRDWILCTQAYWASPGYHATSANSMGKNPAVSVVDPRLLVHGFGNLRVADTSIIPETPTGHTQAAAYMIGERAADFIKESYGHL</sequence>
<evidence type="ECO:0000256" key="5">
    <source>
        <dbReference type="SAM" id="SignalP"/>
    </source>
</evidence>
<feature type="domain" description="Glucose-methanol-choline oxidoreductase N-terminal" evidence="6">
    <location>
        <begin position="146"/>
        <end position="169"/>
    </location>
</feature>
<comment type="caution">
    <text evidence="7">The sequence shown here is derived from an EMBL/GenBank/DDBJ whole genome shotgun (WGS) entry which is preliminary data.</text>
</comment>
<dbReference type="PANTHER" id="PTHR11552">
    <property type="entry name" value="GLUCOSE-METHANOL-CHOLINE GMC OXIDOREDUCTASE"/>
    <property type="match status" value="1"/>
</dbReference>
<dbReference type="InterPro" id="IPR007867">
    <property type="entry name" value="GMC_OxRtase_C"/>
</dbReference>
<keyword evidence="5" id="KW-0732">Signal</keyword>
<keyword evidence="4" id="KW-0285">Flavoprotein</keyword>
<comment type="similarity">
    <text evidence="1 4">Belongs to the GMC oxidoreductase family.</text>
</comment>
<dbReference type="SUPFAM" id="SSF51905">
    <property type="entry name" value="FAD/NAD(P)-binding domain"/>
    <property type="match status" value="1"/>
</dbReference>
<dbReference type="EMBL" id="JBDJPC010000003">
    <property type="protein sequence ID" value="KAL1509335.1"/>
    <property type="molecule type" value="Genomic_DNA"/>
</dbReference>
<dbReference type="Pfam" id="PF05199">
    <property type="entry name" value="GMC_oxred_C"/>
    <property type="match status" value="1"/>
</dbReference>
<evidence type="ECO:0000256" key="2">
    <source>
        <dbReference type="PIRSR" id="PIRSR000137-1"/>
    </source>
</evidence>
<feature type="active site" description="Proton acceptor" evidence="2">
    <location>
        <position position="590"/>
    </location>
</feature>
<keyword evidence="3 4" id="KW-0274">FAD</keyword>
<dbReference type="SUPFAM" id="SSF54373">
    <property type="entry name" value="FAD-linked reductases, C-terminal domain"/>
    <property type="match status" value="1"/>
</dbReference>
<dbReference type="Gene3D" id="3.50.50.60">
    <property type="entry name" value="FAD/NAD(P)-binding domain"/>
    <property type="match status" value="1"/>
</dbReference>
<dbReference type="InterPro" id="IPR036188">
    <property type="entry name" value="FAD/NAD-bd_sf"/>
</dbReference>
<dbReference type="Pfam" id="PF00732">
    <property type="entry name" value="GMC_oxred_N"/>
    <property type="match status" value="1"/>
</dbReference>
<dbReference type="PROSITE" id="PS00623">
    <property type="entry name" value="GMC_OXRED_1"/>
    <property type="match status" value="1"/>
</dbReference>
<dbReference type="PIRSF" id="PIRSF000137">
    <property type="entry name" value="Alcohol_oxidase"/>
    <property type="match status" value="1"/>
</dbReference>
<evidence type="ECO:0000313" key="8">
    <source>
        <dbReference type="Proteomes" id="UP001566132"/>
    </source>
</evidence>
<dbReference type="InterPro" id="IPR000172">
    <property type="entry name" value="GMC_OxRdtase_N"/>
</dbReference>
<dbReference type="Proteomes" id="UP001566132">
    <property type="component" value="Unassembled WGS sequence"/>
</dbReference>
<keyword evidence="8" id="KW-1185">Reference proteome</keyword>
<comment type="cofactor">
    <cofactor evidence="3">
        <name>FAD</name>
        <dbReference type="ChEBI" id="CHEBI:57692"/>
    </cofactor>
</comment>
<evidence type="ECO:0000256" key="4">
    <source>
        <dbReference type="RuleBase" id="RU003968"/>
    </source>
</evidence>
<accession>A0ABD1F3I8</accession>
<organism evidence="7 8">
    <name type="scientific">Hypothenemus hampei</name>
    <name type="common">Coffee berry borer</name>
    <dbReference type="NCBI Taxonomy" id="57062"/>
    <lineage>
        <taxon>Eukaryota</taxon>
        <taxon>Metazoa</taxon>
        <taxon>Ecdysozoa</taxon>
        <taxon>Arthropoda</taxon>
        <taxon>Hexapoda</taxon>
        <taxon>Insecta</taxon>
        <taxon>Pterygota</taxon>
        <taxon>Neoptera</taxon>
        <taxon>Endopterygota</taxon>
        <taxon>Coleoptera</taxon>
        <taxon>Polyphaga</taxon>
        <taxon>Cucujiformia</taxon>
        <taxon>Curculionidae</taxon>
        <taxon>Scolytinae</taxon>
        <taxon>Hypothenemus</taxon>
    </lineage>
</organism>
<reference evidence="7 8" key="1">
    <citation type="submission" date="2024-05" db="EMBL/GenBank/DDBJ databases">
        <title>Genetic variation in Jamaican populations of the coffee berry borer (Hypothenemus hampei).</title>
        <authorList>
            <person name="Errbii M."/>
            <person name="Myrie A."/>
        </authorList>
    </citation>
    <scope>NUCLEOTIDE SEQUENCE [LARGE SCALE GENOMIC DNA]</scope>
    <source>
        <strain evidence="7">JA-Hopewell-2020-01-JO</strain>
        <tissue evidence="7">Whole body</tissue>
    </source>
</reference>
<feature type="signal peptide" evidence="5">
    <location>
        <begin position="1"/>
        <end position="22"/>
    </location>
</feature>
<dbReference type="Gene3D" id="3.30.560.10">
    <property type="entry name" value="Glucose Oxidase, domain 3"/>
    <property type="match status" value="1"/>
</dbReference>
<feature type="binding site" evidence="3">
    <location>
        <begin position="156"/>
        <end position="159"/>
    </location>
    <ligand>
        <name>FAD</name>
        <dbReference type="ChEBI" id="CHEBI:57692"/>
    </ligand>
</feature>
<protein>
    <recommendedName>
        <fullName evidence="6">Glucose-methanol-choline oxidoreductase N-terminal domain-containing protein</fullName>
    </recommendedName>
</protein>
<evidence type="ECO:0000313" key="7">
    <source>
        <dbReference type="EMBL" id="KAL1509335.1"/>
    </source>
</evidence>
<name>A0ABD1F3I8_HYPHA</name>
<feature type="chain" id="PRO_5044890859" description="Glucose-methanol-choline oxidoreductase N-terminal domain-containing protein" evidence="5">
    <location>
        <begin position="23"/>
        <end position="613"/>
    </location>
</feature>